<evidence type="ECO:0000313" key="17">
    <source>
        <dbReference type="EMBL" id="KAI9551906.1"/>
    </source>
</evidence>
<dbReference type="Pfam" id="PF17217">
    <property type="entry name" value="UPA"/>
    <property type="match status" value="1"/>
</dbReference>
<dbReference type="PROSITE" id="PS51145">
    <property type="entry name" value="ZU5"/>
    <property type="match status" value="1"/>
</dbReference>
<evidence type="ECO:0000256" key="9">
    <source>
        <dbReference type="ARBA" id="ARBA00023170"/>
    </source>
</evidence>
<comment type="caution">
    <text evidence="17">The sequence shown here is derived from an EMBL/GenBank/DDBJ whole genome shotgun (WGS) entry which is preliminary data.</text>
</comment>
<dbReference type="CDD" id="cd08781">
    <property type="entry name" value="Death_UNC5-like"/>
    <property type="match status" value="1"/>
</dbReference>
<dbReference type="InterPro" id="IPR011029">
    <property type="entry name" value="DEATH-like_dom_sf"/>
</dbReference>
<dbReference type="SMART" id="SM00005">
    <property type="entry name" value="DEATH"/>
    <property type="match status" value="1"/>
</dbReference>
<dbReference type="InterPro" id="IPR037936">
    <property type="entry name" value="UNC5A-D"/>
</dbReference>
<evidence type="ECO:0000256" key="6">
    <source>
        <dbReference type="ARBA" id="ARBA00022989"/>
    </source>
</evidence>
<dbReference type="InterPro" id="IPR000906">
    <property type="entry name" value="ZU5_dom"/>
</dbReference>
<dbReference type="PROSITE" id="PS50017">
    <property type="entry name" value="DEATH_DOMAIN"/>
    <property type="match status" value="1"/>
</dbReference>
<feature type="signal peptide" evidence="12">
    <location>
        <begin position="1"/>
        <end position="23"/>
    </location>
</feature>
<feature type="domain" description="ZU5" evidence="16">
    <location>
        <begin position="598"/>
        <end position="745"/>
    </location>
</feature>
<dbReference type="SUPFAM" id="SSF48726">
    <property type="entry name" value="Immunoglobulin"/>
    <property type="match status" value="1"/>
</dbReference>
<proteinExistence type="inferred from homology"/>
<dbReference type="InterPro" id="IPR000488">
    <property type="entry name" value="Death_dom"/>
</dbReference>
<reference evidence="17 18" key="1">
    <citation type="submission" date="2022-05" db="EMBL/GenBank/DDBJ databases">
        <title>A multi-omics perspective on studying reproductive biology in Daphnia sinensis.</title>
        <authorList>
            <person name="Jia J."/>
        </authorList>
    </citation>
    <scope>NUCLEOTIDE SEQUENCE [LARGE SCALE GENOMIC DNA]</scope>
    <source>
        <strain evidence="17 18">WSL</strain>
    </source>
</reference>
<dbReference type="Pfam" id="PF25609">
    <property type="entry name" value="Unc5_NetrinR_N"/>
    <property type="match status" value="1"/>
</dbReference>
<evidence type="ECO:0000259" key="14">
    <source>
        <dbReference type="PROSITE" id="PS50017"/>
    </source>
</evidence>
<evidence type="ECO:0000313" key="18">
    <source>
        <dbReference type="Proteomes" id="UP000820818"/>
    </source>
</evidence>
<dbReference type="FunFam" id="2.20.100.10:FF:000001">
    <property type="entry name" value="semaphorin-5A isoform X1"/>
    <property type="match status" value="1"/>
</dbReference>
<dbReference type="SUPFAM" id="SSF82895">
    <property type="entry name" value="TSP-1 type 1 repeat"/>
    <property type="match status" value="2"/>
</dbReference>
<evidence type="ECO:0000256" key="3">
    <source>
        <dbReference type="ARBA" id="ARBA00022473"/>
    </source>
</evidence>
<dbReference type="SMART" id="SM00218">
    <property type="entry name" value="ZU5"/>
    <property type="match status" value="1"/>
</dbReference>
<dbReference type="EMBL" id="WJBH02000010">
    <property type="protein sequence ID" value="KAI9551906.1"/>
    <property type="molecule type" value="Genomic_DNA"/>
</dbReference>
<dbReference type="SMART" id="SM00409">
    <property type="entry name" value="IG"/>
    <property type="match status" value="1"/>
</dbReference>
<evidence type="ECO:0000256" key="2">
    <source>
        <dbReference type="ARBA" id="ARBA00009844"/>
    </source>
</evidence>
<dbReference type="FunFam" id="2.20.100.10:FF:000002">
    <property type="entry name" value="Unc-5 netrin receptor C"/>
    <property type="match status" value="1"/>
</dbReference>
<evidence type="ECO:0000256" key="10">
    <source>
        <dbReference type="ARBA" id="ARBA00023180"/>
    </source>
</evidence>
<evidence type="ECO:0000256" key="8">
    <source>
        <dbReference type="ARBA" id="ARBA00023157"/>
    </source>
</evidence>
<dbReference type="SUPFAM" id="SSF47986">
    <property type="entry name" value="DEATH domain"/>
    <property type="match status" value="1"/>
</dbReference>
<evidence type="ECO:0000256" key="4">
    <source>
        <dbReference type="ARBA" id="ARBA00022692"/>
    </source>
</evidence>
<evidence type="ECO:0000256" key="7">
    <source>
        <dbReference type="ARBA" id="ARBA00023136"/>
    </source>
</evidence>
<dbReference type="PRINTS" id="PR01705">
    <property type="entry name" value="TSP1REPEAT"/>
</dbReference>
<dbReference type="FunFam" id="1.10.533.10:FF:000092">
    <property type="entry name" value="Netrin receptor unc-5"/>
    <property type="match status" value="1"/>
</dbReference>
<protein>
    <recommendedName>
        <fullName evidence="12">Netrin receptor UNC5</fullName>
    </recommendedName>
</protein>
<dbReference type="InterPro" id="IPR036383">
    <property type="entry name" value="TSP1_rpt_sf"/>
</dbReference>
<comment type="function">
    <text evidence="12">Receptor for netrin required for axon guidance. Mediates axon repulsion of neuronal growth cones in the developing nervous system upon ligand binding.</text>
</comment>
<feature type="transmembrane region" description="Helical" evidence="12">
    <location>
        <begin position="385"/>
        <end position="412"/>
    </location>
</feature>
<dbReference type="PROSITE" id="PS50835">
    <property type="entry name" value="IG_LIKE"/>
    <property type="match status" value="1"/>
</dbReference>
<feature type="compositionally biased region" description="Low complexity" evidence="13">
    <location>
        <begin position="553"/>
        <end position="568"/>
    </location>
</feature>
<dbReference type="InterPro" id="IPR003599">
    <property type="entry name" value="Ig_sub"/>
</dbReference>
<dbReference type="InterPro" id="IPR057755">
    <property type="entry name" value="UNC5A-D-like_N"/>
</dbReference>
<evidence type="ECO:0000259" key="15">
    <source>
        <dbReference type="PROSITE" id="PS50835"/>
    </source>
</evidence>
<dbReference type="InterPro" id="IPR007110">
    <property type="entry name" value="Ig-like_dom"/>
</dbReference>
<keyword evidence="10" id="KW-0325">Glycoprotein</keyword>
<feature type="chain" id="PRO_5041781967" description="Netrin receptor UNC5" evidence="12">
    <location>
        <begin position="24"/>
        <end position="1034"/>
    </location>
</feature>
<dbReference type="InterPro" id="IPR003598">
    <property type="entry name" value="Ig_sub2"/>
</dbReference>
<dbReference type="Pfam" id="PF07679">
    <property type="entry name" value="I-set"/>
    <property type="match status" value="1"/>
</dbReference>
<dbReference type="GO" id="GO:0005886">
    <property type="term" value="C:plasma membrane"/>
    <property type="evidence" value="ECO:0007669"/>
    <property type="project" value="UniProtKB-SubCell"/>
</dbReference>
<dbReference type="Gene3D" id="2.20.100.10">
    <property type="entry name" value="Thrombospondin type-1 (TSP1) repeat"/>
    <property type="match status" value="2"/>
</dbReference>
<keyword evidence="3 12" id="KW-0217">Developmental protein</keyword>
<keyword evidence="4 12" id="KW-0812">Transmembrane</keyword>
<keyword evidence="8" id="KW-1015">Disulfide bond</keyword>
<dbReference type="Gene3D" id="2.60.40.10">
    <property type="entry name" value="Immunoglobulins"/>
    <property type="match status" value="2"/>
</dbReference>
<gene>
    <name evidence="17" type="ORF">GHT06_022242</name>
</gene>
<dbReference type="GO" id="GO:0005042">
    <property type="term" value="F:netrin receptor activity"/>
    <property type="evidence" value="ECO:0007669"/>
    <property type="project" value="UniProtKB-UniRule"/>
</dbReference>
<comment type="subcellular location">
    <subcellularLocation>
        <location evidence="12">Cell membrane</location>
        <topology evidence="12">Single-pass type I membrane protein</topology>
    </subcellularLocation>
    <subcellularLocation>
        <location evidence="1">Membrane</location>
        <topology evidence="1">Single-pass type I membrane protein</topology>
    </subcellularLocation>
</comment>
<dbReference type="InterPro" id="IPR013098">
    <property type="entry name" value="Ig_I-set"/>
</dbReference>
<dbReference type="FunFam" id="2.60.40.10:FF:000037">
    <property type="entry name" value="Unc-5 netrin receptor C"/>
    <property type="match status" value="1"/>
</dbReference>
<keyword evidence="18" id="KW-1185">Reference proteome</keyword>
<dbReference type="PANTHER" id="PTHR12582:SF47">
    <property type="entry name" value="NETRIN RECEPTOR UNC-5"/>
    <property type="match status" value="1"/>
</dbReference>
<keyword evidence="7 12" id="KW-0472">Membrane</keyword>
<dbReference type="SMART" id="SM00209">
    <property type="entry name" value="TSP1"/>
    <property type="match status" value="2"/>
</dbReference>
<evidence type="ECO:0000256" key="1">
    <source>
        <dbReference type="ARBA" id="ARBA00004479"/>
    </source>
</evidence>
<sequence length="1034" mass="111794">MMMHRSCLLHLFPLFLVSAIVMATDDGGALLEDPLATGRPGSDSTAPLFLEEPEDAYVVKSKAGTLSCRAAHALQLYFVCNGEAVRTKHHSAHEFVDPMTGIRQLEVKIDISRNDVEEYFGLDGYGCECIAWSSFGQVKSRRAKVIVAFIRKHFTENPYSRSVELERQVELRCLAPEGIPPPDVTWQKNGVPVEPKREGSNLIVSSEGHLLVVQARLADMGNYTCVSENVAGKRISDTAVLTVLVNGGWSSWSSWSECTSTGQPNSCGRGTQKRTRLCTNPTPLNGGRTCPGSNVQKGDCTSICPVVDGRWNAWSTWSNCGPDCKHHRRRSCTSPAPSNGGKYCVGRDLMSANCTGGMCRAGGVALAEGLDISDEATKAALDTDIALYIGLSVAVAIIVVFAVVGIIMLRILRRKHGGHSPMFPVGTSEYATGYYTDQEKKCLGIQPDLTQNAGIGGVNQSPPAPAYCEYTYSEPTTSGCGSANKSGALTPISEHHYDVPHLVSPSPPPFPSGLNLMSTPDGEPPISLMSLASSPRPSSNNTSVEKTPHSDSEQSLSSTLSSSSTSGSAYDVDTLPSPSSIRPLPGSSTILPANEVGCVTMATVTSAGSRLVLPDAGVALMIPEGALKNGQVQEHYLAILREDRYRPQISECQTLLSPIMLCGPSDVVFKKPAILSFQHCAALKQGQWSLSVFFSDSAPEDPPNWQKLVTLGEETINTPVFSQVDAHQCHLAVDQLGHYALVGESACPSGVNNPATKTLRLAVFSPLAANQHSLEYGLRCYVLDDTIAALDAVISLERRMGGRLVDKAKSFYFQDGGFPLCLGLDELSTGWRLVQREIHQEVPFAQVWSGRRFDLHCAFTLERENRQVNSLSCRIAAHQPGSPHRQSIRIALADLKMCAGKVPSSPGLPRALRSLTVSSNGSAASSSAASHLTTLDPKAPVFRLQPSVRRQLCQLLDPPNARCNDWRLLAQRLSVDRYINYFATKTSPTEHILDLWEARHRESSAVTDLLNILRVMGRQDAATVLERCAGGPWM</sequence>
<dbReference type="InterPro" id="IPR013783">
    <property type="entry name" value="Ig-like_fold"/>
</dbReference>
<comment type="similarity">
    <text evidence="2 12">Belongs to the unc-5 family.</text>
</comment>
<dbReference type="Gene3D" id="2.60.220.30">
    <property type="match status" value="1"/>
</dbReference>
<dbReference type="AlphaFoldDB" id="A0AAD5KXI8"/>
<keyword evidence="6 12" id="KW-1133">Transmembrane helix</keyword>
<name>A0AAD5KXI8_9CRUS</name>
<dbReference type="Pfam" id="PF00791">
    <property type="entry name" value="ZU5"/>
    <property type="match status" value="1"/>
</dbReference>
<dbReference type="Pfam" id="PF00090">
    <property type="entry name" value="TSP_1"/>
    <property type="match status" value="1"/>
</dbReference>
<keyword evidence="11 12" id="KW-0393">Immunoglobulin domain</keyword>
<dbReference type="FunFam" id="2.60.220.30:FF:000003">
    <property type="entry name" value="Unc-5 netrin receptor C"/>
    <property type="match status" value="1"/>
</dbReference>
<keyword evidence="9 12" id="KW-0675">Receptor</keyword>
<dbReference type="SMART" id="SM00408">
    <property type="entry name" value="IGc2"/>
    <property type="match status" value="1"/>
</dbReference>
<feature type="compositionally biased region" description="Polar residues" evidence="13">
    <location>
        <begin position="530"/>
        <end position="545"/>
    </location>
</feature>
<feature type="domain" description="Ig-like" evidence="15">
    <location>
        <begin position="152"/>
        <end position="242"/>
    </location>
</feature>
<evidence type="ECO:0000256" key="11">
    <source>
        <dbReference type="ARBA" id="ARBA00023319"/>
    </source>
</evidence>
<evidence type="ECO:0000256" key="5">
    <source>
        <dbReference type="ARBA" id="ARBA00022729"/>
    </source>
</evidence>
<dbReference type="InterPro" id="IPR033772">
    <property type="entry name" value="UPA"/>
</dbReference>
<evidence type="ECO:0000256" key="12">
    <source>
        <dbReference type="RuleBase" id="RU367033"/>
    </source>
</evidence>
<dbReference type="InterPro" id="IPR000884">
    <property type="entry name" value="TSP1_rpt"/>
</dbReference>
<dbReference type="GO" id="GO:0008045">
    <property type="term" value="P:motor neuron axon guidance"/>
    <property type="evidence" value="ECO:0007669"/>
    <property type="project" value="TreeGrafter"/>
</dbReference>
<feature type="region of interest" description="Disordered" evidence="13">
    <location>
        <begin position="498"/>
        <end position="583"/>
    </location>
</feature>
<dbReference type="PROSITE" id="PS50092">
    <property type="entry name" value="TSP1"/>
    <property type="match status" value="2"/>
</dbReference>
<evidence type="ECO:0000256" key="13">
    <source>
        <dbReference type="SAM" id="MobiDB-lite"/>
    </source>
</evidence>
<dbReference type="PANTHER" id="PTHR12582">
    <property type="entry name" value="NETRIN RECEPTOR UNC5"/>
    <property type="match status" value="1"/>
</dbReference>
<dbReference type="InterPro" id="IPR036179">
    <property type="entry name" value="Ig-like_dom_sf"/>
</dbReference>
<evidence type="ECO:0000259" key="16">
    <source>
        <dbReference type="PROSITE" id="PS51145"/>
    </source>
</evidence>
<feature type="domain" description="Death" evidence="14">
    <location>
        <begin position="965"/>
        <end position="1029"/>
    </location>
</feature>
<dbReference type="Gene3D" id="1.10.533.10">
    <property type="entry name" value="Death Domain, Fas"/>
    <property type="match status" value="1"/>
</dbReference>
<accession>A0AAD5KXI8</accession>
<dbReference type="Proteomes" id="UP000820818">
    <property type="component" value="Linkage Group LG10"/>
</dbReference>
<keyword evidence="5 12" id="KW-0732">Signal</keyword>
<organism evidence="17 18">
    <name type="scientific">Daphnia sinensis</name>
    <dbReference type="NCBI Taxonomy" id="1820382"/>
    <lineage>
        <taxon>Eukaryota</taxon>
        <taxon>Metazoa</taxon>
        <taxon>Ecdysozoa</taxon>
        <taxon>Arthropoda</taxon>
        <taxon>Crustacea</taxon>
        <taxon>Branchiopoda</taxon>
        <taxon>Diplostraca</taxon>
        <taxon>Cladocera</taxon>
        <taxon>Anomopoda</taxon>
        <taxon>Daphniidae</taxon>
        <taxon>Daphnia</taxon>
        <taxon>Daphnia similis group</taxon>
    </lineage>
</organism>
<dbReference type="Pfam" id="PF00531">
    <property type="entry name" value="Death"/>
    <property type="match status" value="1"/>
</dbReference>